<feature type="transmembrane region" description="Helical" evidence="9">
    <location>
        <begin position="429"/>
        <end position="448"/>
    </location>
</feature>
<dbReference type="EMBL" id="LGTL01000006">
    <property type="protein sequence ID" value="KPA81811.1"/>
    <property type="molecule type" value="Genomic_DNA"/>
</dbReference>
<dbReference type="PANTHER" id="PTHR13533:SF1">
    <property type="entry name" value="N-ACETYLNEURAMINATE 9-O-ACETYLTRANSFERASE"/>
    <property type="match status" value="1"/>
</dbReference>
<feature type="transmembrane region" description="Helical" evidence="9">
    <location>
        <begin position="534"/>
        <end position="552"/>
    </location>
</feature>
<dbReference type="PANTHER" id="PTHR13533">
    <property type="entry name" value="N-ACETYLNEURAMINATE 9-O-ACETYLTRANSFERASE"/>
    <property type="match status" value="1"/>
</dbReference>
<organism evidence="11 12">
    <name type="scientific">Leptomonas pyrrhocoris</name>
    <name type="common">Firebug parasite</name>
    <dbReference type="NCBI Taxonomy" id="157538"/>
    <lineage>
        <taxon>Eukaryota</taxon>
        <taxon>Discoba</taxon>
        <taxon>Euglenozoa</taxon>
        <taxon>Kinetoplastea</taxon>
        <taxon>Metakinetoplastina</taxon>
        <taxon>Trypanosomatida</taxon>
        <taxon>Trypanosomatidae</taxon>
        <taxon>Leishmaniinae</taxon>
        <taxon>Leptomonas</taxon>
    </lineage>
</organism>
<comment type="caution">
    <text evidence="11">The sequence shown here is derived from an EMBL/GenBank/DDBJ whole genome shotgun (WGS) entry which is preliminary data.</text>
</comment>
<proteinExistence type="inferred from homology"/>
<feature type="transmembrane region" description="Helical" evidence="9">
    <location>
        <begin position="165"/>
        <end position="181"/>
    </location>
</feature>
<feature type="transmembrane region" description="Helical" evidence="9">
    <location>
        <begin position="486"/>
        <end position="504"/>
    </location>
</feature>
<accession>A0A0M9G3R6</accession>
<feature type="transmembrane region" description="Helical" evidence="9">
    <location>
        <begin position="338"/>
        <end position="356"/>
    </location>
</feature>
<feature type="transmembrane region" description="Helical" evidence="9">
    <location>
        <begin position="134"/>
        <end position="153"/>
    </location>
</feature>
<keyword evidence="5 9" id="KW-1133">Transmembrane helix</keyword>
<dbReference type="OMA" id="NFFVTFC"/>
<keyword evidence="6 9" id="KW-0472">Membrane</keyword>
<evidence type="ECO:0000256" key="4">
    <source>
        <dbReference type="ARBA" id="ARBA00022692"/>
    </source>
</evidence>
<keyword evidence="7" id="KW-0325">Glycoprotein</keyword>
<dbReference type="RefSeq" id="XP_015660250.1">
    <property type="nucleotide sequence ID" value="XM_015801630.1"/>
</dbReference>
<sequence>MLSSPKLHESVFSSGSEFRDGDSKLGSRFVFSAAADDDVNVERDASAMSVWRRLAHVELTALITVALLYGIALVSTWLLSLVVRVHVHQFPSGALTPMQLTAFTLCFFSIGLHVSNFIFTWLRCTRDAVAATRAACEVSVYLLLFFVCDRTALLPRRPCVGSADFFLFLIFAFVCAALATARRIRLSSHAEVEHARAGLLPSAATPTPSTGPELQASEALLNHHHVEEWLGWVLVLYVMYGYFHNVHINVLVRVCVSCFAFLTAFTSYVRYDSELPQQQSAVLLLRSLWKMNFLAVVTCALMGNQYMLYPICAVQSFVMAAVHLMMSVGPLMRSGSRVVGMKIGAVVVLGCVLWDTPFSPEVFRLFWSPLYWLVRYDNPVVGVDPLDEWQFRSRLDHWIWLVGVLVANRASFLNGLLRRLDNQRPVGTVIKCAVAAAAASVIAVYAYVALKTRAVDYDRYVPYFSWAPILAFVALRCVFRTVRCFYLPLCTFFGAFAVEAYVAHNHVFLATTGLNGGPLYTLHLLPGDHPLCDFGVFALLLLCVSYRLSIATPRLRQFMLPFNASLLTVLENLVILVLVVMCTYLLQYLWYSQNVRATTY</sequence>
<dbReference type="OrthoDB" id="1932925at2759"/>
<evidence type="ECO:0000256" key="7">
    <source>
        <dbReference type="ARBA" id="ARBA00023180"/>
    </source>
</evidence>
<evidence type="ECO:0000256" key="2">
    <source>
        <dbReference type="ARBA" id="ARBA00010666"/>
    </source>
</evidence>
<evidence type="ECO:0000256" key="1">
    <source>
        <dbReference type="ARBA" id="ARBA00004141"/>
    </source>
</evidence>
<dbReference type="GO" id="GO:0005794">
    <property type="term" value="C:Golgi apparatus"/>
    <property type="evidence" value="ECO:0007669"/>
    <property type="project" value="TreeGrafter"/>
</dbReference>
<feature type="transmembrane region" description="Helical" evidence="9">
    <location>
        <begin position="460"/>
        <end position="479"/>
    </location>
</feature>
<feature type="domain" description="Cas1p 10 TM acyl transferase" evidence="10">
    <location>
        <begin position="216"/>
        <end position="565"/>
    </location>
</feature>
<feature type="transmembrane region" description="Helical" evidence="9">
    <location>
        <begin position="59"/>
        <end position="80"/>
    </location>
</feature>
<dbReference type="GO" id="GO:0016020">
    <property type="term" value="C:membrane"/>
    <property type="evidence" value="ECO:0007669"/>
    <property type="project" value="UniProtKB-SubCell"/>
</dbReference>
<dbReference type="AlphaFoldDB" id="A0A0M9G3R6"/>
<dbReference type="VEuPathDB" id="TriTrypDB:LpyrH10_06_4490"/>
<dbReference type="Proteomes" id="UP000037923">
    <property type="component" value="Unassembled WGS sequence"/>
</dbReference>
<keyword evidence="3 11" id="KW-0808">Transferase</keyword>
<reference evidence="11 12" key="1">
    <citation type="submission" date="2015-07" db="EMBL/GenBank/DDBJ databases">
        <title>High-quality genome of monoxenous trypanosomatid Leptomonas pyrrhocoris.</title>
        <authorList>
            <person name="Flegontov P."/>
            <person name="Butenko A."/>
            <person name="Firsov S."/>
            <person name="Vlcek C."/>
            <person name="Logacheva M.D."/>
            <person name="Field M."/>
            <person name="Filatov D."/>
            <person name="Flegontova O."/>
            <person name="Gerasimov E."/>
            <person name="Jackson A.P."/>
            <person name="Kelly S."/>
            <person name="Opperdoes F."/>
            <person name="O'Reilly A."/>
            <person name="Votypka J."/>
            <person name="Yurchenko V."/>
            <person name="Lukes J."/>
        </authorList>
    </citation>
    <scope>NUCLEOTIDE SEQUENCE [LARGE SCALE GENOMIC DNA]</scope>
    <source>
        <strain evidence="11">H10</strain>
    </source>
</reference>
<gene>
    <name evidence="11" type="ORF">ABB37_04079</name>
</gene>
<comment type="subcellular location">
    <subcellularLocation>
        <location evidence="1">Membrane</location>
        <topology evidence="1">Multi-pass membrane protein</topology>
    </subcellularLocation>
</comment>
<keyword evidence="4 9" id="KW-0812">Transmembrane</keyword>
<evidence type="ECO:0000256" key="3">
    <source>
        <dbReference type="ARBA" id="ARBA00022679"/>
    </source>
</evidence>
<feature type="transmembrane region" description="Helical" evidence="9">
    <location>
        <begin position="100"/>
        <end position="122"/>
    </location>
</feature>
<feature type="region of interest" description="Disordered" evidence="8">
    <location>
        <begin position="1"/>
        <end position="21"/>
    </location>
</feature>
<evidence type="ECO:0000256" key="8">
    <source>
        <dbReference type="SAM" id="MobiDB-lite"/>
    </source>
</evidence>
<comment type="similarity">
    <text evidence="2">Belongs to the PC-esterase family. CASD1 subfamily.</text>
</comment>
<evidence type="ECO:0000313" key="11">
    <source>
        <dbReference type="EMBL" id="KPA81810.1"/>
    </source>
</evidence>
<feature type="transmembrane region" description="Helical" evidence="9">
    <location>
        <begin position="398"/>
        <end position="417"/>
    </location>
</feature>
<name>A0A0M9G3R6_LEPPY</name>
<protein>
    <submittedName>
        <fullName evidence="11">Putative acyltransferase-like protein</fullName>
    </submittedName>
</protein>
<keyword evidence="12" id="KW-1185">Reference proteome</keyword>
<evidence type="ECO:0000256" key="5">
    <source>
        <dbReference type="ARBA" id="ARBA00022989"/>
    </source>
</evidence>
<keyword evidence="11" id="KW-0012">Acyltransferase</keyword>
<dbReference type="EMBL" id="LGTL01000006">
    <property type="protein sequence ID" value="KPA81810.1"/>
    <property type="molecule type" value="Genomic_DNA"/>
</dbReference>
<evidence type="ECO:0000256" key="9">
    <source>
        <dbReference type="SAM" id="Phobius"/>
    </source>
</evidence>
<dbReference type="GO" id="GO:0005975">
    <property type="term" value="P:carbohydrate metabolic process"/>
    <property type="evidence" value="ECO:0007669"/>
    <property type="project" value="UniProtKB-ARBA"/>
</dbReference>
<dbReference type="GO" id="GO:0016407">
    <property type="term" value="F:acetyltransferase activity"/>
    <property type="evidence" value="ECO:0007669"/>
    <property type="project" value="TreeGrafter"/>
</dbReference>
<dbReference type="GeneID" id="26904370"/>
<evidence type="ECO:0000313" key="12">
    <source>
        <dbReference type="Proteomes" id="UP000037923"/>
    </source>
</evidence>
<dbReference type="InterPro" id="IPR012419">
    <property type="entry name" value="Cas1_AcylTrans_dom"/>
</dbReference>
<dbReference type="RefSeq" id="XP_015660249.1">
    <property type="nucleotide sequence ID" value="XM_015801629.1"/>
</dbReference>
<evidence type="ECO:0000256" key="6">
    <source>
        <dbReference type="ARBA" id="ARBA00023136"/>
    </source>
</evidence>
<feature type="transmembrane region" description="Helical" evidence="9">
    <location>
        <begin position="250"/>
        <end position="269"/>
    </location>
</feature>
<dbReference type="Pfam" id="PF07779">
    <property type="entry name" value="Cas1_AcylT"/>
    <property type="match status" value="1"/>
</dbReference>
<evidence type="ECO:0000259" key="10">
    <source>
        <dbReference type="Pfam" id="PF07779"/>
    </source>
</evidence>
<feature type="transmembrane region" description="Helical" evidence="9">
    <location>
        <begin position="564"/>
        <end position="590"/>
    </location>
</feature>